<gene>
    <name evidence="1" type="ORF">Pla111_23840</name>
</gene>
<evidence type="ECO:0000313" key="2">
    <source>
        <dbReference type="Proteomes" id="UP000318995"/>
    </source>
</evidence>
<dbReference type="EMBL" id="SJPH01000004">
    <property type="protein sequence ID" value="TWT43433.1"/>
    <property type="molecule type" value="Genomic_DNA"/>
</dbReference>
<protein>
    <submittedName>
        <fullName evidence="1">Uncharacterized protein</fullName>
    </submittedName>
</protein>
<organism evidence="1 2">
    <name type="scientific">Botrimarina hoheduenensis</name>
    <dbReference type="NCBI Taxonomy" id="2528000"/>
    <lineage>
        <taxon>Bacteria</taxon>
        <taxon>Pseudomonadati</taxon>
        <taxon>Planctomycetota</taxon>
        <taxon>Planctomycetia</taxon>
        <taxon>Pirellulales</taxon>
        <taxon>Lacipirellulaceae</taxon>
        <taxon>Botrimarina</taxon>
    </lineage>
</organism>
<evidence type="ECO:0000313" key="1">
    <source>
        <dbReference type="EMBL" id="TWT43433.1"/>
    </source>
</evidence>
<dbReference type="AlphaFoldDB" id="A0A5C5VZS4"/>
<name>A0A5C5VZS4_9BACT</name>
<keyword evidence="2" id="KW-1185">Reference proteome</keyword>
<dbReference type="RefSeq" id="WP_146574534.1">
    <property type="nucleotide sequence ID" value="NZ_SJPH01000004.1"/>
</dbReference>
<dbReference type="Proteomes" id="UP000318995">
    <property type="component" value="Unassembled WGS sequence"/>
</dbReference>
<sequence length="210" mass="21673">MMAAVIWSAIADHELLTFVSEIELITCSQNREVSLGGLRLLVVAFSGLVAPFVEAAPLFRLVDNQDGSGVFQIAPDASLFPTAAGGSIAFEIDATITGATVLEAVNGVLFPVNNPGDIGGSLFFGTQISAGNTRVRAAYGSNLFTTTDFVDALLVRLTGPATINYNAAFAQGGMLFSASGSEAITLIPEPAAGLLLLAGAGCLCGRIRWC</sequence>
<reference evidence="1 2" key="1">
    <citation type="submission" date="2019-02" db="EMBL/GenBank/DDBJ databases">
        <title>Deep-cultivation of Planctomycetes and their phenomic and genomic characterization uncovers novel biology.</title>
        <authorList>
            <person name="Wiegand S."/>
            <person name="Jogler M."/>
            <person name="Boedeker C."/>
            <person name="Pinto D."/>
            <person name="Vollmers J."/>
            <person name="Rivas-Marin E."/>
            <person name="Kohn T."/>
            <person name="Peeters S.H."/>
            <person name="Heuer A."/>
            <person name="Rast P."/>
            <person name="Oberbeckmann S."/>
            <person name="Bunk B."/>
            <person name="Jeske O."/>
            <person name="Meyerdierks A."/>
            <person name="Storesund J.E."/>
            <person name="Kallscheuer N."/>
            <person name="Luecker S."/>
            <person name="Lage O.M."/>
            <person name="Pohl T."/>
            <person name="Merkel B.J."/>
            <person name="Hornburger P."/>
            <person name="Mueller R.-W."/>
            <person name="Bruemmer F."/>
            <person name="Labrenz M."/>
            <person name="Spormann A.M."/>
            <person name="Op Den Camp H."/>
            <person name="Overmann J."/>
            <person name="Amann R."/>
            <person name="Jetten M.S.M."/>
            <person name="Mascher T."/>
            <person name="Medema M.H."/>
            <person name="Devos D.P."/>
            <person name="Kaster A.-K."/>
            <person name="Ovreas L."/>
            <person name="Rohde M."/>
            <person name="Galperin M.Y."/>
            <person name="Jogler C."/>
        </authorList>
    </citation>
    <scope>NUCLEOTIDE SEQUENCE [LARGE SCALE GENOMIC DNA]</scope>
    <source>
        <strain evidence="1 2">Pla111</strain>
    </source>
</reference>
<comment type="caution">
    <text evidence="1">The sequence shown here is derived from an EMBL/GenBank/DDBJ whole genome shotgun (WGS) entry which is preliminary data.</text>
</comment>
<accession>A0A5C5VZS4</accession>
<proteinExistence type="predicted"/>